<evidence type="ECO:0000313" key="2">
    <source>
        <dbReference type="Proteomes" id="UP000054477"/>
    </source>
</evidence>
<dbReference type="EMBL" id="KN838598">
    <property type="protein sequence ID" value="KIK02070.1"/>
    <property type="molecule type" value="Genomic_DNA"/>
</dbReference>
<dbReference type="Proteomes" id="UP000054477">
    <property type="component" value="Unassembled WGS sequence"/>
</dbReference>
<proteinExistence type="predicted"/>
<evidence type="ECO:0000313" key="1">
    <source>
        <dbReference type="EMBL" id="KIK02070.1"/>
    </source>
</evidence>
<accession>A0A0C9WT22</accession>
<organism evidence="1 2">
    <name type="scientific">Laccaria amethystina LaAM-08-1</name>
    <dbReference type="NCBI Taxonomy" id="1095629"/>
    <lineage>
        <taxon>Eukaryota</taxon>
        <taxon>Fungi</taxon>
        <taxon>Dikarya</taxon>
        <taxon>Basidiomycota</taxon>
        <taxon>Agaricomycotina</taxon>
        <taxon>Agaricomycetes</taxon>
        <taxon>Agaricomycetidae</taxon>
        <taxon>Agaricales</taxon>
        <taxon>Agaricineae</taxon>
        <taxon>Hydnangiaceae</taxon>
        <taxon>Laccaria</taxon>
    </lineage>
</organism>
<gene>
    <name evidence="1" type="ORF">K443DRAFT_542938</name>
</gene>
<dbReference type="HOGENOM" id="CLU_1740836_0_0_1"/>
<keyword evidence="2" id="KW-1185">Reference proteome</keyword>
<reference evidence="1 2" key="1">
    <citation type="submission" date="2014-04" db="EMBL/GenBank/DDBJ databases">
        <authorList>
            <consortium name="DOE Joint Genome Institute"/>
            <person name="Kuo A."/>
            <person name="Kohler A."/>
            <person name="Nagy L.G."/>
            <person name="Floudas D."/>
            <person name="Copeland A."/>
            <person name="Barry K.W."/>
            <person name="Cichocki N."/>
            <person name="Veneault-Fourrey C."/>
            <person name="LaButti K."/>
            <person name="Lindquist E.A."/>
            <person name="Lipzen A."/>
            <person name="Lundell T."/>
            <person name="Morin E."/>
            <person name="Murat C."/>
            <person name="Sun H."/>
            <person name="Tunlid A."/>
            <person name="Henrissat B."/>
            <person name="Grigoriev I.V."/>
            <person name="Hibbett D.S."/>
            <person name="Martin F."/>
            <person name="Nordberg H.P."/>
            <person name="Cantor M.N."/>
            <person name="Hua S.X."/>
        </authorList>
    </citation>
    <scope>NUCLEOTIDE SEQUENCE [LARGE SCALE GENOMIC DNA]</scope>
    <source>
        <strain evidence="1 2">LaAM-08-1</strain>
    </source>
</reference>
<name>A0A0C9WT22_9AGAR</name>
<dbReference type="AlphaFoldDB" id="A0A0C9WT22"/>
<protein>
    <submittedName>
        <fullName evidence="1">Uncharacterized protein</fullName>
    </submittedName>
</protein>
<sequence>MCGSPSQNLNLCVLSRKTEHHPLPASRHARGGRARQCSPCENERVGQLMSGARSTECNLRRFGVTLRRRPRPEINSPLASKRRSRIHVRSFSVGRARVHPVLGIPQDLHCTILVGCHNKLRVCITSETRTAGRGCCELFSSRAQGPMDHD</sequence>
<reference evidence="2" key="2">
    <citation type="submission" date="2015-01" db="EMBL/GenBank/DDBJ databases">
        <title>Evolutionary Origins and Diversification of the Mycorrhizal Mutualists.</title>
        <authorList>
            <consortium name="DOE Joint Genome Institute"/>
            <consortium name="Mycorrhizal Genomics Consortium"/>
            <person name="Kohler A."/>
            <person name="Kuo A."/>
            <person name="Nagy L.G."/>
            <person name="Floudas D."/>
            <person name="Copeland A."/>
            <person name="Barry K.W."/>
            <person name="Cichocki N."/>
            <person name="Veneault-Fourrey C."/>
            <person name="LaButti K."/>
            <person name="Lindquist E.A."/>
            <person name="Lipzen A."/>
            <person name="Lundell T."/>
            <person name="Morin E."/>
            <person name="Murat C."/>
            <person name="Riley R."/>
            <person name="Ohm R."/>
            <person name="Sun H."/>
            <person name="Tunlid A."/>
            <person name="Henrissat B."/>
            <person name="Grigoriev I.V."/>
            <person name="Hibbett D.S."/>
            <person name="Martin F."/>
        </authorList>
    </citation>
    <scope>NUCLEOTIDE SEQUENCE [LARGE SCALE GENOMIC DNA]</scope>
    <source>
        <strain evidence="2">LaAM-08-1</strain>
    </source>
</reference>